<dbReference type="Proteomes" id="UP000006620">
    <property type="component" value="Chromosome"/>
</dbReference>
<dbReference type="AlphaFoldDB" id="F8F9W0"/>
<gene>
    <name evidence="1" type="ordered locus">KNP414_06638</name>
</gene>
<organism evidence="1 2">
    <name type="scientific">Paenibacillus mucilaginosus (strain KNP414)</name>
    <dbReference type="NCBI Taxonomy" id="1036673"/>
    <lineage>
        <taxon>Bacteria</taxon>
        <taxon>Bacillati</taxon>
        <taxon>Bacillota</taxon>
        <taxon>Bacilli</taxon>
        <taxon>Bacillales</taxon>
        <taxon>Paenibacillaceae</taxon>
        <taxon>Paenibacillus</taxon>
    </lineage>
</organism>
<evidence type="ECO:0000313" key="1">
    <source>
        <dbReference type="EMBL" id="AEI45158.1"/>
    </source>
</evidence>
<protein>
    <submittedName>
        <fullName evidence="1">Uncharacterized protein</fullName>
    </submittedName>
</protein>
<dbReference type="PATRIC" id="fig|1036673.3.peg.6188"/>
<proteinExistence type="predicted"/>
<name>F8F9W0_PAEMK</name>
<dbReference type="KEGG" id="pms:KNP414_06638"/>
<dbReference type="HOGENOM" id="CLU_2651039_0_0_9"/>
<reference evidence="1 2" key="2">
    <citation type="journal article" date="2013" name="Genome Announc.">
        <title>Genome Sequence of Growth-Improving Paenibacillus mucilaginosus Strain KNP414.</title>
        <authorList>
            <person name="Lu J.J."/>
            <person name="Wang J.F."/>
            <person name="Hu X.F."/>
        </authorList>
    </citation>
    <scope>NUCLEOTIDE SEQUENCE [LARGE SCALE GENOMIC DNA]</scope>
    <source>
        <strain evidence="1 2">KNP414</strain>
    </source>
</reference>
<evidence type="ECO:0000313" key="2">
    <source>
        <dbReference type="Proteomes" id="UP000006620"/>
    </source>
</evidence>
<reference evidence="2" key="1">
    <citation type="submission" date="2011-06" db="EMBL/GenBank/DDBJ databases">
        <title>Complete genome sequence of Paenibacillus mucilaginosus KNP414.</title>
        <authorList>
            <person name="Wang J."/>
            <person name="Hu S."/>
            <person name="Hu X."/>
            <person name="Zhang B."/>
            <person name="Dong D."/>
            <person name="Zhang S."/>
            <person name="Zhao K."/>
            <person name="Wu D."/>
        </authorList>
    </citation>
    <scope>NUCLEOTIDE SEQUENCE [LARGE SCALE GENOMIC DNA]</scope>
    <source>
        <strain evidence="2">KNP414</strain>
    </source>
</reference>
<accession>F8F9W0</accession>
<dbReference type="EMBL" id="CP002869">
    <property type="protein sequence ID" value="AEI45158.1"/>
    <property type="molecule type" value="Genomic_DNA"/>
</dbReference>
<dbReference type="RefSeq" id="WP_013920302.1">
    <property type="nucleotide sequence ID" value="NC_015690.1"/>
</dbReference>
<sequence>MDQVEFPQRPYFDTALPKHVGSQVILCTNDKNLHGRLRQVSGSTAVIDSCGREIRVCLSSINAVSLSRQLPLRDGR</sequence>